<dbReference type="AlphaFoldDB" id="A0A090TV63"/>
<dbReference type="Proteomes" id="UP000029224">
    <property type="component" value="Unassembled WGS sequence"/>
</dbReference>
<keyword evidence="3" id="KW-1185">Reference proteome</keyword>
<reference evidence="2 3" key="1">
    <citation type="submission" date="2014-09" db="EMBL/GenBank/DDBJ databases">
        <title>Vibrio maritimus JCM 19240. (C210) whole genome shotgun sequence.</title>
        <authorList>
            <person name="Sawabe T."/>
            <person name="Meirelles P."/>
            <person name="Nakanishi M."/>
            <person name="Sayaka M."/>
            <person name="Hattori M."/>
            <person name="Ohkuma M."/>
        </authorList>
    </citation>
    <scope>NUCLEOTIDE SEQUENCE [LARGE SCALE GENOMIC DNA]</scope>
    <source>
        <strain evidence="2 3">JCM 19240</strain>
    </source>
</reference>
<reference evidence="2 3" key="2">
    <citation type="submission" date="2014-09" db="EMBL/GenBank/DDBJ databases">
        <authorList>
            <consortium name="NBRP consortium"/>
            <person name="Sawabe T."/>
            <person name="Meirelles P."/>
            <person name="Nakanishi M."/>
            <person name="Sayaka M."/>
            <person name="Hattori M."/>
            <person name="Ohkuma M."/>
        </authorList>
    </citation>
    <scope>NUCLEOTIDE SEQUENCE [LARGE SCALE GENOMIC DNA]</scope>
    <source>
        <strain evidence="2 3">JCM 19240</strain>
    </source>
</reference>
<evidence type="ECO:0000313" key="2">
    <source>
        <dbReference type="EMBL" id="GAL34872.1"/>
    </source>
</evidence>
<gene>
    <name evidence="2" type="ORF">JCM19240_4422</name>
</gene>
<evidence type="ECO:0000313" key="3">
    <source>
        <dbReference type="Proteomes" id="UP000029224"/>
    </source>
</evidence>
<dbReference type="EMBL" id="BBMT01000005">
    <property type="protein sequence ID" value="GAL34872.1"/>
    <property type="molecule type" value="Genomic_DNA"/>
</dbReference>
<proteinExistence type="predicted"/>
<evidence type="ECO:0000256" key="1">
    <source>
        <dbReference type="SAM" id="Coils"/>
    </source>
</evidence>
<sequence>MKALLESVSVHFIEELLAPERSSIRDSSEFLTIHIEKRKQALEQAEQALAEYYNAHSAATPEMQSENLSRLAKLKQKRAEKQAELAGIEKSLGTLDQQLSKTNPIVAAWKNRSLKYVVS</sequence>
<accession>A0A090TV63</accession>
<name>A0A090TV63_9VIBR</name>
<organism evidence="2 3">
    <name type="scientific">Vibrio maritimus</name>
    <dbReference type="NCBI Taxonomy" id="990268"/>
    <lineage>
        <taxon>Bacteria</taxon>
        <taxon>Pseudomonadati</taxon>
        <taxon>Pseudomonadota</taxon>
        <taxon>Gammaproteobacteria</taxon>
        <taxon>Vibrionales</taxon>
        <taxon>Vibrionaceae</taxon>
        <taxon>Vibrio</taxon>
    </lineage>
</organism>
<protein>
    <submittedName>
        <fullName evidence="2">Polysaccharide biosynthesis chain length regulator SypO</fullName>
    </submittedName>
</protein>
<keyword evidence="1" id="KW-0175">Coiled coil</keyword>
<feature type="coiled-coil region" evidence="1">
    <location>
        <begin position="35"/>
        <end position="91"/>
    </location>
</feature>
<comment type="caution">
    <text evidence="2">The sequence shown here is derived from an EMBL/GenBank/DDBJ whole genome shotgun (WGS) entry which is preliminary data.</text>
</comment>